<name>A0AAN8SAA5_POLSC</name>
<keyword evidence="1" id="KW-0175">Coiled coil</keyword>
<organism evidence="2 3">
    <name type="scientific">Polyplax serrata</name>
    <name type="common">Common mouse louse</name>
    <dbReference type="NCBI Taxonomy" id="468196"/>
    <lineage>
        <taxon>Eukaryota</taxon>
        <taxon>Metazoa</taxon>
        <taxon>Ecdysozoa</taxon>
        <taxon>Arthropoda</taxon>
        <taxon>Hexapoda</taxon>
        <taxon>Insecta</taxon>
        <taxon>Pterygota</taxon>
        <taxon>Neoptera</taxon>
        <taxon>Paraneoptera</taxon>
        <taxon>Psocodea</taxon>
        <taxon>Troctomorpha</taxon>
        <taxon>Phthiraptera</taxon>
        <taxon>Anoplura</taxon>
        <taxon>Polyplacidae</taxon>
        <taxon>Polyplax</taxon>
    </lineage>
</organism>
<comment type="caution">
    <text evidence="2">The sequence shown here is derived from an EMBL/GenBank/DDBJ whole genome shotgun (WGS) entry which is preliminary data.</text>
</comment>
<dbReference type="InterPro" id="IPR023238">
    <property type="entry name" value="FAM175"/>
</dbReference>
<dbReference type="GO" id="GO:0031593">
    <property type="term" value="F:polyubiquitin modification-dependent protein binding"/>
    <property type="evidence" value="ECO:0007669"/>
    <property type="project" value="TreeGrafter"/>
</dbReference>
<proteinExistence type="predicted"/>
<dbReference type="GO" id="GO:0008017">
    <property type="term" value="F:microtubule binding"/>
    <property type="evidence" value="ECO:0007669"/>
    <property type="project" value="TreeGrafter"/>
</dbReference>
<dbReference type="GO" id="GO:0008608">
    <property type="term" value="P:attachment of spindle microtubules to kinetochore"/>
    <property type="evidence" value="ECO:0007669"/>
    <property type="project" value="TreeGrafter"/>
</dbReference>
<evidence type="ECO:0000313" key="2">
    <source>
        <dbReference type="EMBL" id="KAK6639751.1"/>
    </source>
</evidence>
<evidence type="ECO:0000256" key="1">
    <source>
        <dbReference type="SAM" id="Coils"/>
    </source>
</evidence>
<dbReference type="Proteomes" id="UP001372834">
    <property type="component" value="Unassembled WGS sequence"/>
</dbReference>
<dbReference type="GO" id="GO:0090307">
    <property type="term" value="P:mitotic spindle assembly"/>
    <property type="evidence" value="ECO:0007669"/>
    <property type="project" value="TreeGrafter"/>
</dbReference>
<dbReference type="PANTHER" id="PTHR31728:SF5">
    <property type="entry name" value="OS07G0540200 PROTEIN"/>
    <property type="match status" value="1"/>
</dbReference>
<dbReference type="GO" id="GO:0070536">
    <property type="term" value="P:protein K63-linked deubiquitination"/>
    <property type="evidence" value="ECO:0007669"/>
    <property type="project" value="TreeGrafter"/>
</dbReference>
<accession>A0AAN8SAA5</accession>
<dbReference type="PANTHER" id="PTHR31728">
    <property type="entry name" value="ABRAXAS FAMILY MEMBER"/>
    <property type="match status" value="1"/>
</dbReference>
<protein>
    <recommendedName>
        <fullName evidence="4">MPN domain-containing protein</fullName>
    </recommendedName>
</protein>
<evidence type="ECO:0000313" key="3">
    <source>
        <dbReference type="Proteomes" id="UP001372834"/>
    </source>
</evidence>
<sequence length="334" mass="38089">MDEEIYVSCHAPSLSLLLFETARSCHDQKGLLIGKICNEVISKKTDENEANCEHKTAIYLEHCIPIDDQDIIGNGGKINKSKFQKFTNVLQHKIVGWYSFRRNSCLVPSSLSEMLIHQSLLELLPNVKHQYFVACFMSSNAAANMSTHTFNHIFMTYDRNRARFESLRLKIYTLSDKSVNSNGYLVKNPFPTSYSFGKIINCIQKEDTPVKSVLDIHGKISELLKQIDKKLQQADNRRLQLEEEVEALKKRLGTNTKGIITVNEPEENGMGVKTIRYDPNIQYALIKRVQPSCSNITKLSVPLKAESDEKFKNFQTEEYLDNSANGKTKNEKTN</sequence>
<dbReference type="GO" id="GO:0005634">
    <property type="term" value="C:nucleus"/>
    <property type="evidence" value="ECO:0007669"/>
    <property type="project" value="TreeGrafter"/>
</dbReference>
<feature type="coiled-coil region" evidence="1">
    <location>
        <begin position="224"/>
        <end position="251"/>
    </location>
</feature>
<reference evidence="2 3" key="1">
    <citation type="submission" date="2023-10" db="EMBL/GenBank/DDBJ databases">
        <title>Genomes of two closely related lineages of the louse Polyplax serrata with different host specificities.</title>
        <authorList>
            <person name="Martinu J."/>
            <person name="Tarabai H."/>
            <person name="Stefka J."/>
            <person name="Hypsa V."/>
        </authorList>
    </citation>
    <scope>NUCLEOTIDE SEQUENCE [LARGE SCALE GENOMIC DNA]</scope>
    <source>
        <strain evidence="2">HR10_N</strain>
    </source>
</reference>
<dbReference type="AlphaFoldDB" id="A0AAN8SAA5"/>
<evidence type="ECO:0008006" key="4">
    <source>
        <dbReference type="Google" id="ProtNLM"/>
    </source>
</evidence>
<gene>
    <name evidence="2" type="ORF">RUM43_008026</name>
</gene>
<dbReference type="Pfam" id="PF21125">
    <property type="entry name" value="MPN_2A_DUB_like"/>
    <property type="match status" value="1"/>
</dbReference>
<dbReference type="EMBL" id="JAWJWE010000003">
    <property type="protein sequence ID" value="KAK6639751.1"/>
    <property type="molecule type" value="Genomic_DNA"/>
</dbReference>